<evidence type="ECO:0000256" key="6">
    <source>
        <dbReference type="ARBA" id="ARBA00022737"/>
    </source>
</evidence>
<organism evidence="11 12">
    <name type="scientific">Trifolium subterraneum</name>
    <name type="common">Subterranean clover</name>
    <dbReference type="NCBI Taxonomy" id="3900"/>
    <lineage>
        <taxon>Eukaryota</taxon>
        <taxon>Viridiplantae</taxon>
        <taxon>Streptophyta</taxon>
        <taxon>Embryophyta</taxon>
        <taxon>Tracheophyta</taxon>
        <taxon>Spermatophyta</taxon>
        <taxon>Magnoliopsida</taxon>
        <taxon>eudicotyledons</taxon>
        <taxon>Gunneridae</taxon>
        <taxon>Pentapetalae</taxon>
        <taxon>rosids</taxon>
        <taxon>fabids</taxon>
        <taxon>Fabales</taxon>
        <taxon>Fabaceae</taxon>
        <taxon>Papilionoideae</taxon>
        <taxon>50 kb inversion clade</taxon>
        <taxon>NPAAA clade</taxon>
        <taxon>Hologalegina</taxon>
        <taxon>IRL clade</taxon>
        <taxon>Trifolieae</taxon>
        <taxon>Trifolium</taxon>
    </lineage>
</organism>
<dbReference type="Proteomes" id="UP000242715">
    <property type="component" value="Unassembled WGS sequence"/>
</dbReference>
<evidence type="ECO:0000256" key="2">
    <source>
        <dbReference type="ARBA" id="ARBA00009592"/>
    </source>
</evidence>
<dbReference type="EMBL" id="DF973402">
    <property type="protein sequence ID" value="GAU29649.1"/>
    <property type="molecule type" value="Genomic_DNA"/>
</dbReference>
<evidence type="ECO:0000256" key="5">
    <source>
        <dbReference type="ARBA" id="ARBA00022692"/>
    </source>
</evidence>
<keyword evidence="4" id="KW-0433">Leucine-rich repeat</keyword>
<dbReference type="PANTHER" id="PTHR27004">
    <property type="entry name" value="RECEPTOR-LIKE PROTEIN 12 ISOFORM X1"/>
    <property type="match status" value="1"/>
</dbReference>
<keyword evidence="6" id="KW-0677">Repeat</keyword>
<dbReference type="Pfam" id="PF00560">
    <property type="entry name" value="LRR_1"/>
    <property type="match status" value="3"/>
</dbReference>
<evidence type="ECO:0000256" key="10">
    <source>
        <dbReference type="ARBA" id="ARBA00023180"/>
    </source>
</evidence>
<proteinExistence type="inferred from homology"/>
<keyword evidence="5" id="KW-0812">Transmembrane</keyword>
<keyword evidence="10" id="KW-0325">Glycoprotein</keyword>
<reference evidence="12" key="1">
    <citation type="journal article" date="2017" name="Front. Plant Sci.">
        <title>Climate Clever Clovers: New Paradigm to Reduce the Environmental Footprint of Ruminants by Breeding Low Methanogenic Forages Utilizing Haplotype Variation.</title>
        <authorList>
            <person name="Kaur P."/>
            <person name="Appels R."/>
            <person name="Bayer P.E."/>
            <person name="Keeble-Gagnere G."/>
            <person name="Wang J."/>
            <person name="Hirakawa H."/>
            <person name="Shirasawa K."/>
            <person name="Vercoe P."/>
            <person name="Stefanova K."/>
            <person name="Durmic Z."/>
            <person name="Nichols P."/>
            <person name="Revell C."/>
            <person name="Isobe S.N."/>
            <person name="Edwards D."/>
            <person name="Erskine W."/>
        </authorList>
    </citation>
    <scope>NUCLEOTIDE SEQUENCE [LARGE SCALE GENOMIC DNA]</scope>
    <source>
        <strain evidence="12">cv. Daliak</strain>
    </source>
</reference>
<accession>A0A2Z6ND98</accession>
<keyword evidence="12" id="KW-1185">Reference proteome</keyword>
<name>A0A2Z6ND98_TRISU</name>
<comment type="subcellular location">
    <subcellularLocation>
        <location evidence="1">Cell membrane</location>
        <topology evidence="1">Single-pass type I membrane protein</topology>
    </subcellularLocation>
</comment>
<keyword evidence="9" id="KW-0675">Receptor</keyword>
<gene>
    <name evidence="11" type="ORF">TSUD_53010</name>
</gene>
<dbReference type="SUPFAM" id="SSF52058">
    <property type="entry name" value="L domain-like"/>
    <property type="match status" value="1"/>
</dbReference>
<dbReference type="FunFam" id="3.80.10.10:FF:000111">
    <property type="entry name" value="LRR receptor-like serine/threonine-protein kinase ERECTA"/>
    <property type="match status" value="1"/>
</dbReference>
<dbReference type="GO" id="GO:0005886">
    <property type="term" value="C:plasma membrane"/>
    <property type="evidence" value="ECO:0007669"/>
    <property type="project" value="UniProtKB-SubCell"/>
</dbReference>
<keyword evidence="3" id="KW-1003">Cell membrane</keyword>
<dbReference type="PRINTS" id="PR00019">
    <property type="entry name" value="LEURICHRPT"/>
</dbReference>
<dbReference type="PANTHER" id="PTHR27004:SF428">
    <property type="entry name" value="OS01G0160600 PROTEIN"/>
    <property type="match status" value="1"/>
</dbReference>
<evidence type="ECO:0000256" key="7">
    <source>
        <dbReference type="ARBA" id="ARBA00022989"/>
    </source>
</evidence>
<dbReference type="OrthoDB" id="1430275at2759"/>
<dbReference type="AlphaFoldDB" id="A0A2Z6ND98"/>
<evidence type="ECO:0000256" key="3">
    <source>
        <dbReference type="ARBA" id="ARBA00022475"/>
    </source>
</evidence>
<evidence type="ECO:0000256" key="8">
    <source>
        <dbReference type="ARBA" id="ARBA00023136"/>
    </source>
</evidence>
<keyword evidence="7" id="KW-1133">Transmembrane helix</keyword>
<evidence type="ECO:0000256" key="4">
    <source>
        <dbReference type="ARBA" id="ARBA00022614"/>
    </source>
</evidence>
<evidence type="ECO:0000256" key="1">
    <source>
        <dbReference type="ARBA" id="ARBA00004251"/>
    </source>
</evidence>
<evidence type="ECO:0000313" key="11">
    <source>
        <dbReference type="EMBL" id="GAU29649.1"/>
    </source>
</evidence>
<sequence length="180" mass="19523">MFLMKVDALSNYEDSVTIVNKGRTLNLVKIPIAFTSLDLSSNNFEGPIPEELMNLIGLHALNLSQNAFSGKIPSSVSNLKHLESLDLSMNSLSGEIPTELASLSFLAVMNLSYNHLVGKIPTGTQIQSFLADSFIGNEGLYGPPLTQISNGGKGYYSPQPQVSETHDESSNIDWNFLSAE</sequence>
<dbReference type="InterPro" id="IPR032675">
    <property type="entry name" value="LRR_dom_sf"/>
</dbReference>
<dbReference type="InterPro" id="IPR001611">
    <property type="entry name" value="Leu-rich_rpt"/>
</dbReference>
<comment type="similarity">
    <text evidence="2">Belongs to the RLP family.</text>
</comment>
<evidence type="ECO:0000256" key="9">
    <source>
        <dbReference type="ARBA" id="ARBA00023170"/>
    </source>
</evidence>
<keyword evidence="8" id="KW-0472">Membrane</keyword>
<protein>
    <submittedName>
        <fullName evidence="11">Uncharacterized protein</fullName>
    </submittedName>
</protein>
<evidence type="ECO:0000313" key="12">
    <source>
        <dbReference type="Proteomes" id="UP000242715"/>
    </source>
</evidence>
<dbReference type="Gene3D" id="3.80.10.10">
    <property type="entry name" value="Ribonuclease Inhibitor"/>
    <property type="match status" value="1"/>
</dbReference>